<dbReference type="EMBL" id="JOJR01000021">
    <property type="protein sequence ID" value="RCN50603.1"/>
    <property type="molecule type" value="Genomic_DNA"/>
</dbReference>
<sequence length="109" mass="12574">MQFSMNNSPRVLLNYYFSGIMLPLFFLVVFASVVHTYPTDEQQKANGISVDPLPGVSEENMARLRQMLTQLPPSLEELGKIAEQWTADLPDREEEALKQRMDEMRQKLN</sequence>
<dbReference type="Proteomes" id="UP000252519">
    <property type="component" value="Unassembled WGS sequence"/>
</dbReference>
<gene>
    <name evidence="2" type="ORF">ANCCAN_03216</name>
</gene>
<keyword evidence="1" id="KW-0812">Transmembrane</keyword>
<dbReference type="OrthoDB" id="10382023at2759"/>
<protein>
    <submittedName>
        <fullName evidence="2">Uncharacterized protein</fullName>
    </submittedName>
</protein>
<keyword evidence="1" id="KW-1133">Transmembrane helix</keyword>
<accession>A0A368H1W0</accession>
<comment type="caution">
    <text evidence="2">The sequence shown here is derived from an EMBL/GenBank/DDBJ whole genome shotgun (WGS) entry which is preliminary data.</text>
</comment>
<dbReference type="AlphaFoldDB" id="A0A368H1W0"/>
<name>A0A368H1W0_ANCCA</name>
<evidence type="ECO:0000256" key="1">
    <source>
        <dbReference type="SAM" id="Phobius"/>
    </source>
</evidence>
<feature type="transmembrane region" description="Helical" evidence="1">
    <location>
        <begin position="12"/>
        <end position="34"/>
    </location>
</feature>
<proteinExistence type="predicted"/>
<keyword evidence="1" id="KW-0472">Membrane</keyword>
<evidence type="ECO:0000313" key="3">
    <source>
        <dbReference type="Proteomes" id="UP000252519"/>
    </source>
</evidence>
<organism evidence="2 3">
    <name type="scientific">Ancylostoma caninum</name>
    <name type="common">Dog hookworm</name>
    <dbReference type="NCBI Taxonomy" id="29170"/>
    <lineage>
        <taxon>Eukaryota</taxon>
        <taxon>Metazoa</taxon>
        <taxon>Ecdysozoa</taxon>
        <taxon>Nematoda</taxon>
        <taxon>Chromadorea</taxon>
        <taxon>Rhabditida</taxon>
        <taxon>Rhabditina</taxon>
        <taxon>Rhabditomorpha</taxon>
        <taxon>Strongyloidea</taxon>
        <taxon>Ancylostomatidae</taxon>
        <taxon>Ancylostomatinae</taxon>
        <taxon>Ancylostoma</taxon>
    </lineage>
</organism>
<reference evidence="2 3" key="1">
    <citation type="submission" date="2014-10" db="EMBL/GenBank/DDBJ databases">
        <title>Draft genome of the hookworm Ancylostoma caninum.</title>
        <authorList>
            <person name="Mitreva M."/>
        </authorList>
    </citation>
    <scope>NUCLEOTIDE SEQUENCE [LARGE SCALE GENOMIC DNA]</scope>
    <source>
        <strain evidence="2 3">Baltimore</strain>
    </source>
</reference>
<evidence type="ECO:0000313" key="2">
    <source>
        <dbReference type="EMBL" id="RCN50603.1"/>
    </source>
</evidence>
<keyword evidence="3" id="KW-1185">Reference proteome</keyword>